<evidence type="ECO:0000313" key="3">
    <source>
        <dbReference type="Ensembl" id="ENSMUNP00000022601.1"/>
    </source>
</evidence>
<feature type="compositionally biased region" description="Low complexity" evidence="1">
    <location>
        <begin position="105"/>
        <end position="119"/>
    </location>
</feature>
<feature type="region of interest" description="Disordered" evidence="1">
    <location>
        <begin position="141"/>
        <end position="180"/>
    </location>
</feature>
<feature type="region of interest" description="Disordered" evidence="1">
    <location>
        <begin position="363"/>
        <end position="382"/>
    </location>
</feature>
<feature type="compositionally biased region" description="Polar residues" evidence="1">
    <location>
        <begin position="363"/>
        <end position="374"/>
    </location>
</feature>
<sequence>MQGEANTCFAYLELIWLIFTAVVPREFTLQLSTFTNTVVYHLCFTTSVNKHSCHASLLRLFYFRLFLSSSMRYKPLLSRPSAFPALSRTHGTCSQAPGGNTGACRRASPRQSLSRQRPSQPRLLPLLPFLSHPGPCQPGVPSLAFRSPERFEAGTYQPPGGERGEEKTQEQRHRPAEAPPLRRLLLLRHRRAARVMYRQGFRPPTPPYVGHGFRSPPSGGGPMPPSPRGYGSPHHTPPYMPWPGPYGSGHSPRGHGFHGGGGRFGSPSHGGHTPRRPHSVSPRYPIPYGSKSPAGATLHPQQHKRSPGGFQRPYQGSPRTSTPFGTAHGREKRVSNDVENYYRPSMLEDPWAGLEPVSVKDINQQYSSEQTTYTGKKGRYFS</sequence>
<feature type="chain" id="PRO_5043434093" evidence="2">
    <location>
        <begin position="25"/>
        <end position="382"/>
    </location>
</feature>
<reference evidence="3" key="3">
    <citation type="submission" date="2025-09" db="UniProtKB">
        <authorList>
            <consortium name="Ensembl"/>
        </authorList>
    </citation>
    <scope>IDENTIFICATION</scope>
</reference>
<dbReference type="GO" id="GO:0030496">
    <property type="term" value="C:midbody"/>
    <property type="evidence" value="ECO:0007669"/>
    <property type="project" value="TreeGrafter"/>
</dbReference>
<gene>
    <name evidence="3" type="primary">LOC101875826</name>
</gene>
<dbReference type="Proteomes" id="UP000694405">
    <property type="component" value="Chromosome 1"/>
</dbReference>
<dbReference type="GO" id="GO:0005634">
    <property type="term" value="C:nucleus"/>
    <property type="evidence" value="ECO:0007669"/>
    <property type="project" value="TreeGrafter"/>
</dbReference>
<organism evidence="3 4">
    <name type="scientific">Melopsittacus undulatus</name>
    <name type="common">Budgerigar</name>
    <name type="synonym">Psittacus undulatus</name>
    <dbReference type="NCBI Taxonomy" id="13146"/>
    <lineage>
        <taxon>Eukaryota</taxon>
        <taxon>Metazoa</taxon>
        <taxon>Chordata</taxon>
        <taxon>Craniata</taxon>
        <taxon>Vertebrata</taxon>
        <taxon>Euteleostomi</taxon>
        <taxon>Archelosauria</taxon>
        <taxon>Archosauria</taxon>
        <taxon>Dinosauria</taxon>
        <taxon>Saurischia</taxon>
        <taxon>Theropoda</taxon>
        <taxon>Coelurosauria</taxon>
        <taxon>Aves</taxon>
        <taxon>Neognathae</taxon>
        <taxon>Neoaves</taxon>
        <taxon>Telluraves</taxon>
        <taxon>Australaves</taxon>
        <taxon>Psittaciformes</taxon>
        <taxon>Psittaculidae</taxon>
        <taxon>Melopsittacus</taxon>
    </lineage>
</organism>
<proteinExistence type="predicted"/>
<feature type="region of interest" description="Disordered" evidence="1">
    <location>
        <begin position="87"/>
        <end position="119"/>
    </location>
</feature>
<dbReference type="AlphaFoldDB" id="A0A8V5GNP9"/>
<feature type="region of interest" description="Disordered" evidence="1">
    <location>
        <begin position="200"/>
        <end position="337"/>
    </location>
</feature>
<name>A0A8V5GNP9_MELUD</name>
<keyword evidence="2" id="KW-0732">Signal</keyword>
<dbReference type="PANTHER" id="PTHR22446">
    <property type="entry name" value="M-PHASE-SPECIFIC PLK1-INTERACTING PROTEIN"/>
    <property type="match status" value="1"/>
</dbReference>
<dbReference type="Ensembl" id="ENSMUNT00000029052.1">
    <property type="protein sequence ID" value="ENSMUNP00000022601.1"/>
    <property type="gene ID" value="ENSMUNG00000019553.1"/>
</dbReference>
<reference evidence="3" key="1">
    <citation type="submission" date="2020-03" db="EMBL/GenBank/DDBJ databases">
        <title>Melopsittacus undulatus (budgerigar) genome, bMelUnd1, maternal haplotype with Z.</title>
        <authorList>
            <person name="Gedman G."/>
            <person name="Mountcastle J."/>
            <person name="Haase B."/>
            <person name="Formenti G."/>
            <person name="Wright T."/>
            <person name="Apodaca J."/>
            <person name="Pelan S."/>
            <person name="Chow W."/>
            <person name="Rhie A."/>
            <person name="Howe K."/>
            <person name="Fedrigo O."/>
            <person name="Jarvis E.D."/>
        </authorList>
    </citation>
    <scope>NUCLEOTIDE SEQUENCE [LARGE SCALE GENOMIC DNA]</scope>
</reference>
<feature type="signal peptide" evidence="2">
    <location>
        <begin position="1"/>
        <end position="24"/>
    </location>
</feature>
<evidence type="ECO:0000256" key="1">
    <source>
        <dbReference type="SAM" id="MobiDB-lite"/>
    </source>
</evidence>
<keyword evidence="4" id="KW-1185">Reference proteome</keyword>
<dbReference type="InterPro" id="IPR028265">
    <property type="entry name" value="TTDN1/SICKLE"/>
</dbReference>
<dbReference type="PANTHER" id="PTHR22446:SF3">
    <property type="entry name" value="M-PHASE-SPECIFIC PLK1-INTERACTING PROTEIN"/>
    <property type="match status" value="1"/>
</dbReference>
<dbReference type="InterPro" id="IPR026618">
    <property type="entry name" value="MPLKIP-like_vertebrate"/>
</dbReference>
<feature type="compositionally biased region" description="Polar residues" evidence="1">
    <location>
        <begin position="89"/>
        <end position="98"/>
    </location>
</feature>
<dbReference type="Pfam" id="PF15502">
    <property type="entry name" value="MPLKIP"/>
    <property type="match status" value="1"/>
</dbReference>
<evidence type="ECO:0000256" key="2">
    <source>
        <dbReference type="SAM" id="SignalP"/>
    </source>
</evidence>
<feature type="compositionally biased region" description="Basic and acidic residues" evidence="1">
    <location>
        <begin position="162"/>
        <end position="176"/>
    </location>
</feature>
<protein>
    <submittedName>
        <fullName evidence="3">Uncharacterized protein</fullName>
    </submittedName>
</protein>
<dbReference type="GO" id="GO:0005813">
    <property type="term" value="C:centrosome"/>
    <property type="evidence" value="ECO:0007669"/>
    <property type="project" value="TreeGrafter"/>
</dbReference>
<accession>A0A8V5GNP9</accession>
<evidence type="ECO:0000313" key="4">
    <source>
        <dbReference type="Proteomes" id="UP000694405"/>
    </source>
</evidence>
<reference evidence="3" key="2">
    <citation type="submission" date="2025-08" db="UniProtKB">
        <authorList>
            <consortium name="Ensembl"/>
        </authorList>
    </citation>
    <scope>IDENTIFICATION</scope>
</reference>
<feature type="compositionally biased region" description="Pro residues" evidence="1">
    <location>
        <begin position="235"/>
        <end position="244"/>
    </location>
</feature>